<evidence type="ECO:0000313" key="1">
    <source>
        <dbReference type="EMBL" id="QOP43660.1"/>
    </source>
</evidence>
<accession>A0A7M1B1Y9</accession>
<dbReference type="EMBL" id="CP041235">
    <property type="protein sequence ID" value="QOP43660.1"/>
    <property type="molecule type" value="Genomic_DNA"/>
</dbReference>
<dbReference type="Proteomes" id="UP000593719">
    <property type="component" value="Chromosome"/>
</dbReference>
<evidence type="ECO:0000313" key="2">
    <source>
        <dbReference type="Proteomes" id="UP000593719"/>
    </source>
</evidence>
<protein>
    <submittedName>
        <fullName evidence="1">Uncharacterized protein</fullName>
    </submittedName>
</protein>
<proteinExistence type="predicted"/>
<gene>
    <name evidence="1" type="ORF">FJR45_06725</name>
</gene>
<dbReference type="AlphaFoldDB" id="A0A7M1B1Y9"/>
<name>A0A7M1B1Y9_9BACT</name>
<dbReference type="RefSeq" id="WP_193149807.1">
    <property type="nucleotide sequence ID" value="NZ_CP041235.1"/>
</dbReference>
<reference evidence="1 2" key="1">
    <citation type="submission" date="2019-06" db="EMBL/GenBank/DDBJ databases">
        <title>Sulfurimonas gotlandica sp. nov., a chemoautotrophic and psychrotolerant epsilonproteobacterium isolated from a pelagic redoxcline, and an emended description of the genus Sulfurimonas.</title>
        <authorList>
            <person name="Wang S."/>
            <person name="Jiang L."/>
            <person name="Shao Z."/>
        </authorList>
    </citation>
    <scope>NUCLEOTIDE SEQUENCE [LARGE SCALE GENOMIC DNA]</scope>
    <source>
        <strain evidence="1 2">S2-6</strain>
    </source>
</reference>
<keyword evidence="2" id="KW-1185">Reference proteome</keyword>
<organism evidence="1 2">
    <name type="scientific">Sulfurimonas sediminis</name>
    <dbReference type="NCBI Taxonomy" id="2590020"/>
    <lineage>
        <taxon>Bacteria</taxon>
        <taxon>Pseudomonadati</taxon>
        <taxon>Campylobacterota</taxon>
        <taxon>Epsilonproteobacteria</taxon>
        <taxon>Campylobacterales</taxon>
        <taxon>Sulfurimonadaceae</taxon>
        <taxon>Sulfurimonas</taxon>
    </lineage>
</organism>
<dbReference type="KEGG" id="ssei:FJR45_06725"/>
<sequence length="68" mass="8178">MRIWNKIFKDSELAEHLKVSLQAVRQYPKDKLELMRLGFACKKLEIDFEELLQIEKDKNSLPKHHKDI</sequence>